<keyword evidence="2" id="KW-0012">Acyltransferase</keyword>
<protein>
    <submittedName>
        <fullName evidence="5">Unannotated protein</fullName>
    </submittedName>
</protein>
<dbReference type="Pfam" id="PF07167">
    <property type="entry name" value="PhaC_N"/>
    <property type="match status" value="1"/>
</dbReference>
<dbReference type="InterPro" id="IPR029058">
    <property type="entry name" value="AB_hydrolase_fold"/>
</dbReference>
<proteinExistence type="predicted"/>
<keyword evidence="1" id="KW-0808">Transferase</keyword>
<feature type="region of interest" description="Disordered" evidence="3">
    <location>
        <begin position="555"/>
        <end position="584"/>
    </location>
</feature>
<feature type="domain" description="Poly-beta-hydroxybutyrate polymerase N-terminal" evidence="4">
    <location>
        <begin position="92"/>
        <end position="260"/>
    </location>
</feature>
<accession>A0A6J7ISZ9</accession>
<feature type="compositionally biased region" description="Basic and acidic residues" evidence="3">
    <location>
        <begin position="1"/>
        <end position="10"/>
    </location>
</feature>
<feature type="region of interest" description="Disordered" evidence="3">
    <location>
        <begin position="1"/>
        <end position="21"/>
    </location>
</feature>
<name>A0A6J7ISZ9_9ZZZZ</name>
<gene>
    <name evidence="5" type="ORF">UFOPK3609_02092</name>
</gene>
<dbReference type="PANTHER" id="PTHR36837">
    <property type="entry name" value="POLY(3-HYDROXYALKANOATE) POLYMERASE SUBUNIT PHAC"/>
    <property type="match status" value="1"/>
</dbReference>
<evidence type="ECO:0000256" key="2">
    <source>
        <dbReference type="ARBA" id="ARBA00023315"/>
    </source>
</evidence>
<evidence type="ECO:0000259" key="4">
    <source>
        <dbReference type="Pfam" id="PF07167"/>
    </source>
</evidence>
<feature type="compositionally biased region" description="Polar residues" evidence="3">
    <location>
        <begin position="503"/>
        <end position="514"/>
    </location>
</feature>
<dbReference type="GO" id="GO:0042619">
    <property type="term" value="P:poly-hydroxybutyrate biosynthetic process"/>
    <property type="evidence" value="ECO:0007669"/>
    <property type="project" value="InterPro"/>
</dbReference>
<dbReference type="InterPro" id="IPR051321">
    <property type="entry name" value="PHA/PHB_synthase"/>
</dbReference>
<dbReference type="Gene3D" id="3.40.50.1820">
    <property type="entry name" value="alpha/beta hydrolase"/>
    <property type="match status" value="1"/>
</dbReference>
<dbReference type="GO" id="GO:0016746">
    <property type="term" value="F:acyltransferase activity"/>
    <property type="evidence" value="ECO:0007669"/>
    <property type="project" value="UniProtKB-KW"/>
</dbReference>
<dbReference type="InterPro" id="IPR010941">
    <property type="entry name" value="PhaC_N"/>
</dbReference>
<dbReference type="EMBL" id="CAFBMQ010000416">
    <property type="protein sequence ID" value="CAB4933945.1"/>
    <property type="molecule type" value="Genomic_DNA"/>
</dbReference>
<evidence type="ECO:0000313" key="5">
    <source>
        <dbReference type="EMBL" id="CAB4933945.1"/>
    </source>
</evidence>
<dbReference type="PANTHER" id="PTHR36837:SF5">
    <property type="entry name" value="POLY-3-HYDROXYBUTYRATE SYNTHASE"/>
    <property type="match status" value="1"/>
</dbReference>
<evidence type="ECO:0000256" key="3">
    <source>
        <dbReference type="SAM" id="MobiDB-lite"/>
    </source>
</evidence>
<evidence type="ECO:0000256" key="1">
    <source>
        <dbReference type="ARBA" id="ARBA00022679"/>
    </source>
</evidence>
<reference evidence="5" key="1">
    <citation type="submission" date="2020-05" db="EMBL/GenBank/DDBJ databases">
        <authorList>
            <person name="Chiriac C."/>
            <person name="Salcher M."/>
            <person name="Ghai R."/>
            <person name="Kavagutti S V."/>
        </authorList>
    </citation>
    <scope>NUCLEOTIDE SEQUENCE</scope>
</reference>
<feature type="region of interest" description="Disordered" evidence="3">
    <location>
        <begin position="503"/>
        <end position="528"/>
    </location>
</feature>
<organism evidence="5">
    <name type="scientific">freshwater metagenome</name>
    <dbReference type="NCBI Taxonomy" id="449393"/>
    <lineage>
        <taxon>unclassified sequences</taxon>
        <taxon>metagenomes</taxon>
        <taxon>ecological metagenomes</taxon>
    </lineage>
</organism>
<feature type="compositionally biased region" description="Polar residues" evidence="3">
    <location>
        <begin position="11"/>
        <end position="21"/>
    </location>
</feature>
<dbReference type="AlphaFoldDB" id="A0A6J7ISZ9"/>
<sequence>MTQTQDRTEPDSTTVAGPAEQQSDLELVEAAIEALTGVLPVALSPTQGIAAARRLVGTVVRQPRALTRRGVDLTAQLARVAVGTSGIEPDRKDGRFKDPAWQENPVYKRLGQSYLAWNRAVLGVVDDLELDEKSKLRAQFLLRLLTEAVAPTNTLLGNPAALRRARETRGRSLVDGARHALHDIKANGGMPSMVDSRPFVIGETIAATPGKVVWSNEIAELIQYEPTTPQVHARPMLVLPPQINKYYVLDLAPGRSMVEHLVSHGHQVFMLSWANPTSADAAWDYDSYARTALEASDVVRDVTGSPDMNMLGVCAGGITGAGLLGHLATAGDDRFASVTFLVTLIDFEVPSQVGTFISGPVVAAAGRKSRSDGVLSGRELARVFAWLRPNDLVWNYWVNNYLMGKNPPAFDVLAWNADAVDLPAGLHGDFMDMAQSNALTHPGELRVLGTAVDLGRVTADAYVVGAVTDHICPWRACYPTVDLLGGDVQFVLSSQGHIQALINPSGNPKGSYRTTDPVPEGEAPPSADEWLEQATEHQGSWWDHWVEWLEPRSGPKRKAKKTLGSTAHPATLDAPGSYVRGGHA</sequence>
<dbReference type="SUPFAM" id="SSF53474">
    <property type="entry name" value="alpha/beta-Hydrolases"/>
    <property type="match status" value="1"/>
</dbReference>